<evidence type="ECO:0000313" key="3">
    <source>
        <dbReference type="Proteomes" id="UP000235005"/>
    </source>
</evidence>
<protein>
    <submittedName>
        <fullName evidence="2">Uncharacterized protein</fullName>
    </submittedName>
</protein>
<keyword evidence="3" id="KW-1185">Reference proteome</keyword>
<keyword evidence="1" id="KW-0732">Signal</keyword>
<dbReference type="RefSeq" id="WP_076000138.1">
    <property type="nucleotide sequence ID" value="NZ_PKUS01000025.1"/>
</dbReference>
<dbReference type="Proteomes" id="UP000235005">
    <property type="component" value="Unassembled WGS sequence"/>
</dbReference>
<evidence type="ECO:0000256" key="1">
    <source>
        <dbReference type="SAM" id="SignalP"/>
    </source>
</evidence>
<evidence type="ECO:0000313" key="2">
    <source>
        <dbReference type="EMBL" id="PLW67706.1"/>
    </source>
</evidence>
<sequence length="275" mass="30335">MRTPTLLLAGTLLALTPLAQADEDSTQRLFGSKHMLGVGAALQKADAEVRATAGNLPEVGIDLEDLGMEDDYTSWTLEYRWRFSPRWMLVGMAYTFDESGRRSVARDFNFDGKEFQAGAAVSTSFSIDTYILDVLYQVYVSDRAEILLGGGIHAMNLETAIKGRAFIGEIEQEAAVGSSDLLAPLPNLRAHLNYELGNNWGLGVTMGWLSATYGDYDGSFAYIHPRIGYEIGDHWAATLGYQYVDIDLTQDKSSNREVALDATFTGPTVNINYRF</sequence>
<comment type="caution">
    <text evidence="2">The sequence shown here is derived from an EMBL/GenBank/DDBJ whole genome shotgun (WGS) entry which is preliminary data.</text>
</comment>
<reference evidence="2 3" key="1">
    <citation type="submission" date="2018-01" db="EMBL/GenBank/DDBJ databases">
        <title>The draft genome sequence of Halioglobus lutimaris HF004.</title>
        <authorList>
            <person name="Du Z.-J."/>
            <person name="Shi M.-J."/>
        </authorList>
    </citation>
    <scope>NUCLEOTIDE SEQUENCE [LARGE SCALE GENOMIC DNA]</scope>
    <source>
        <strain evidence="2 3">HF004</strain>
    </source>
</reference>
<dbReference type="SUPFAM" id="SSF56925">
    <property type="entry name" value="OMPA-like"/>
    <property type="match status" value="1"/>
</dbReference>
<feature type="chain" id="PRO_5014704574" evidence="1">
    <location>
        <begin position="22"/>
        <end position="275"/>
    </location>
</feature>
<name>A0A2N5WZS6_9GAMM</name>
<proteinExistence type="predicted"/>
<dbReference type="InterPro" id="IPR011250">
    <property type="entry name" value="OMP/PagP_B-barrel"/>
</dbReference>
<dbReference type="EMBL" id="PKUS01000025">
    <property type="protein sequence ID" value="PLW67706.1"/>
    <property type="molecule type" value="Genomic_DNA"/>
</dbReference>
<accession>A0A2N5WZS6</accession>
<feature type="signal peptide" evidence="1">
    <location>
        <begin position="1"/>
        <end position="21"/>
    </location>
</feature>
<dbReference type="AlphaFoldDB" id="A0A2N5WZS6"/>
<organism evidence="2 3">
    <name type="scientific">Pseudohalioglobus lutimaris</name>
    <dbReference type="NCBI Taxonomy" id="1737061"/>
    <lineage>
        <taxon>Bacteria</taxon>
        <taxon>Pseudomonadati</taxon>
        <taxon>Pseudomonadota</taxon>
        <taxon>Gammaproteobacteria</taxon>
        <taxon>Cellvibrionales</taxon>
        <taxon>Halieaceae</taxon>
        <taxon>Pseudohalioglobus</taxon>
    </lineage>
</organism>
<dbReference type="Gene3D" id="2.40.160.20">
    <property type="match status" value="1"/>
</dbReference>
<gene>
    <name evidence="2" type="ORF">C0039_16030</name>
</gene>